<keyword evidence="3" id="KW-1185">Reference proteome</keyword>
<reference evidence="4" key="1">
    <citation type="submission" date="2016-06" db="UniProtKB">
        <authorList>
            <consortium name="WormBaseParasite"/>
        </authorList>
    </citation>
    <scope>IDENTIFICATION</scope>
</reference>
<evidence type="ECO:0000313" key="2">
    <source>
        <dbReference type="EMBL" id="VDM30068.1"/>
    </source>
</evidence>
<protein>
    <submittedName>
        <fullName evidence="2 4">Uncharacterized protein</fullName>
    </submittedName>
</protein>
<dbReference type="EMBL" id="UYWY01007178">
    <property type="protein sequence ID" value="VDM30068.1"/>
    <property type="molecule type" value="Genomic_DNA"/>
</dbReference>
<organism evidence="3 4">
    <name type="scientific">Toxocara canis</name>
    <name type="common">Canine roundworm</name>
    <dbReference type="NCBI Taxonomy" id="6265"/>
    <lineage>
        <taxon>Eukaryota</taxon>
        <taxon>Metazoa</taxon>
        <taxon>Ecdysozoa</taxon>
        <taxon>Nematoda</taxon>
        <taxon>Chromadorea</taxon>
        <taxon>Rhabditida</taxon>
        <taxon>Spirurina</taxon>
        <taxon>Ascaridomorpha</taxon>
        <taxon>Ascaridoidea</taxon>
        <taxon>Toxocaridae</taxon>
        <taxon>Toxocara</taxon>
    </lineage>
</organism>
<evidence type="ECO:0000313" key="4">
    <source>
        <dbReference type="WBParaSite" id="TCNE_0000435001-mRNA-1"/>
    </source>
</evidence>
<dbReference type="WBParaSite" id="TCNE_0000435001-mRNA-1">
    <property type="protein sequence ID" value="TCNE_0000435001-mRNA-1"/>
    <property type="gene ID" value="TCNE_0000435001"/>
</dbReference>
<reference evidence="2 3" key="2">
    <citation type="submission" date="2018-11" db="EMBL/GenBank/DDBJ databases">
        <authorList>
            <consortium name="Pathogen Informatics"/>
        </authorList>
    </citation>
    <scope>NUCLEOTIDE SEQUENCE [LARGE SCALE GENOMIC DNA]</scope>
</reference>
<gene>
    <name evidence="2" type="ORF">TCNE_LOCUS4351</name>
</gene>
<feature type="region of interest" description="Disordered" evidence="1">
    <location>
        <begin position="44"/>
        <end position="72"/>
    </location>
</feature>
<accession>A0A183U780</accession>
<proteinExistence type="predicted"/>
<name>A0A183U780_TOXCA</name>
<dbReference type="Proteomes" id="UP000050794">
    <property type="component" value="Unassembled WGS sequence"/>
</dbReference>
<feature type="compositionally biased region" description="Acidic residues" evidence="1">
    <location>
        <begin position="49"/>
        <end position="72"/>
    </location>
</feature>
<evidence type="ECO:0000313" key="3">
    <source>
        <dbReference type="Proteomes" id="UP000050794"/>
    </source>
</evidence>
<dbReference type="AlphaFoldDB" id="A0A183U780"/>
<sequence>MGIEANKYCSSARKVQQRISECESASTDDEADLAVPDGEAVSACAATTSEEEDRIEEPDHEIDDEASSSDEDEFMEADLIELEKTVIENIDKSLSDSLTEEQGSVYAVFMIIELSHGKAEAVNFIVILECVAQPYRGANLIVPGSERFASC</sequence>
<evidence type="ECO:0000256" key="1">
    <source>
        <dbReference type="SAM" id="MobiDB-lite"/>
    </source>
</evidence>